<comment type="caution">
    <text evidence="2">The sequence shown here is derived from an EMBL/GenBank/DDBJ whole genome shotgun (WGS) entry which is preliminary data.</text>
</comment>
<protein>
    <submittedName>
        <fullName evidence="2">Major facilitator superfamily permease</fullName>
    </submittedName>
</protein>
<keyword evidence="1" id="KW-1133">Transmembrane helix</keyword>
<organism evidence="2">
    <name type="scientific">mine drainage metagenome</name>
    <dbReference type="NCBI Taxonomy" id="410659"/>
    <lineage>
        <taxon>unclassified sequences</taxon>
        <taxon>metagenomes</taxon>
        <taxon>ecological metagenomes</taxon>
    </lineage>
</organism>
<keyword evidence="1" id="KW-0812">Transmembrane</keyword>
<dbReference type="EMBL" id="AUZZ01010229">
    <property type="protein sequence ID" value="EQD30488.1"/>
    <property type="molecule type" value="Genomic_DNA"/>
</dbReference>
<dbReference type="AlphaFoldDB" id="T0YBI8"/>
<feature type="transmembrane region" description="Helical" evidence="1">
    <location>
        <begin position="45"/>
        <end position="64"/>
    </location>
</feature>
<keyword evidence="1" id="KW-0472">Membrane</keyword>
<feature type="transmembrane region" description="Helical" evidence="1">
    <location>
        <begin position="12"/>
        <end position="33"/>
    </location>
</feature>
<sequence length="137" mass="15656">EESRWPSIMSSFNMITSIGTVLGLIFGSILVLGDTAFTTSSLPDIYVISAFIYLIAAISSLYLLPEPRRRLRRSGINYLYTIRVIERIRYLPSFVLHIFTEGKNGHRLSGSLKKYLFSTTLLMFGFQIFFVPFPVFL</sequence>
<reference evidence="2" key="2">
    <citation type="journal article" date="2014" name="ISME J.">
        <title>Microbial stratification in low pH oxic and suboxic macroscopic growths along an acid mine drainage.</title>
        <authorList>
            <person name="Mendez-Garcia C."/>
            <person name="Mesa V."/>
            <person name="Sprenger R.R."/>
            <person name="Richter M."/>
            <person name="Diez M.S."/>
            <person name="Solano J."/>
            <person name="Bargiela R."/>
            <person name="Golyshina O.V."/>
            <person name="Manteca A."/>
            <person name="Ramos J.L."/>
            <person name="Gallego J.R."/>
            <person name="Llorente I."/>
            <person name="Martins Dos Santos V.A."/>
            <person name="Jensen O.N."/>
            <person name="Pelaez A.I."/>
            <person name="Sanchez J."/>
            <person name="Ferrer M."/>
        </authorList>
    </citation>
    <scope>NUCLEOTIDE SEQUENCE</scope>
</reference>
<feature type="transmembrane region" description="Helical" evidence="1">
    <location>
        <begin position="115"/>
        <end position="136"/>
    </location>
</feature>
<dbReference type="InterPro" id="IPR036259">
    <property type="entry name" value="MFS_trans_sf"/>
</dbReference>
<dbReference type="SUPFAM" id="SSF103473">
    <property type="entry name" value="MFS general substrate transporter"/>
    <property type="match status" value="1"/>
</dbReference>
<evidence type="ECO:0000313" key="2">
    <source>
        <dbReference type="EMBL" id="EQD30488.1"/>
    </source>
</evidence>
<feature type="non-terminal residue" evidence="2">
    <location>
        <position position="1"/>
    </location>
</feature>
<accession>T0YBI8</accession>
<proteinExistence type="predicted"/>
<name>T0YBI8_9ZZZZ</name>
<gene>
    <name evidence="2" type="ORF">B2A_14102</name>
</gene>
<dbReference type="Gene3D" id="1.20.1250.20">
    <property type="entry name" value="MFS general substrate transporter like domains"/>
    <property type="match status" value="1"/>
</dbReference>
<evidence type="ECO:0000256" key="1">
    <source>
        <dbReference type="SAM" id="Phobius"/>
    </source>
</evidence>
<reference evidence="2" key="1">
    <citation type="submission" date="2013-08" db="EMBL/GenBank/DDBJ databases">
        <authorList>
            <person name="Mendez C."/>
            <person name="Richter M."/>
            <person name="Ferrer M."/>
            <person name="Sanchez J."/>
        </authorList>
    </citation>
    <scope>NUCLEOTIDE SEQUENCE</scope>
</reference>